<dbReference type="Proteomes" id="UP000807342">
    <property type="component" value="Unassembled WGS sequence"/>
</dbReference>
<keyword evidence="5" id="KW-0808">Transferase</keyword>
<reference evidence="5" key="1">
    <citation type="submission" date="2020-11" db="EMBL/GenBank/DDBJ databases">
        <authorList>
            <consortium name="DOE Joint Genome Institute"/>
            <person name="Ahrendt S."/>
            <person name="Riley R."/>
            <person name="Andreopoulos W."/>
            <person name="Labutti K."/>
            <person name="Pangilinan J."/>
            <person name="Ruiz-Duenas F.J."/>
            <person name="Barrasa J.M."/>
            <person name="Sanchez-Garcia M."/>
            <person name="Camarero S."/>
            <person name="Miyauchi S."/>
            <person name="Serrano A."/>
            <person name="Linde D."/>
            <person name="Babiker R."/>
            <person name="Drula E."/>
            <person name="Ayuso-Fernandez I."/>
            <person name="Pacheco R."/>
            <person name="Padilla G."/>
            <person name="Ferreira P."/>
            <person name="Barriuso J."/>
            <person name="Kellner H."/>
            <person name="Castanera R."/>
            <person name="Alfaro M."/>
            <person name="Ramirez L."/>
            <person name="Pisabarro A.G."/>
            <person name="Kuo A."/>
            <person name="Tritt A."/>
            <person name="Lipzen A."/>
            <person name="He G."/>
            <person name="Yan M."/>
            <person name="Ng V."/>
            <person name="Cullen D."/>
            <person name="Martin F."/>
            <person name="Rosso M.-N."/>
            <person name="Henrissat B."/>
            <person name="Hibbett D."/>
            <person name="Martinez A.T."/>
            <person name="Grigoriev I.V."/>
        </authorList>
    </citation>
    <scope>NUCLEOTIDE SEQUENCE</scope>
    <source>
        <strain evidence="5">MF-IS2</strain>
    </source>
</reference>
<dbReference type="Pfam" id="PF07714">
    <property type="entry name" value="PK_Tyr_Ser-Thr"/>
    <property type="match status" value="1"/>
</dbReference>
<dbReference type="InterPro" id="IPR001245">
    <property type="entry name" value="Ser-Thr/Tyr_kinase_cat_dom"/>
</dbReference>
<accession>A0A9P5WWQ8</accession>
<keyword evidence="5" id="KW-0418">Kinase</keyword>
<dbReference type="GO" id="GO:0004674">
    <property type="term" value="F:protein serine/threonine kinase activity"/>
    <property type="evidence" value="ECO:0007669"/>
    <property type="project" value="TreeGrafter"/>
</dbReference>
<dbReference type="Gene3D" id="3.40.50.300">
    <property type="entry name" value="P-loop containing nucleotide triphosphate hydrolases"/>
    <property type="match status" value="1"/>
</dbReference>
<evidence type="ECO:0000313" key="5">
    <source>
        <dbReference type="EMBL" id="KAF9440448.1"/>
    </source>
</evidence>
<dbReference type="OrthoDB" id="544350at2759"/>
<dbReference type="GO" id="GO:0005524">
    <property type="term" value="F:ATP binding"/>
    <property type="evidence" value="ECO:0007669"/>
    <property type="project" value="InterPro"/>
</dbReference>
<dbReference type="InterPro" id="IPR000719">
    <property type="entry name" value="Prot_kinase_dom"/>
</dbReference>
<evidence type="ECO:0000256" key="2">
    <source>
        <dbReference type="ARBA" id="ARBA00022737"/>
    </source>
</evidence>
<dbReference type="SMART" id="SM00220">
    <property type="entry name" value="S_TKc"/>
    <property type="match status" value="1"/>
</dbReference>
<dbReference type="SUPFAM" id="SSF56112">
    <property type="entry name" value="Protein kinase-like (PK-like)"/>
    <property type="match status" value="1"/>
</dbReference>
<dbReference type="Pfam" id="PF24883">
    <property type="entry name" value="NPHP3_N"/>
    <property type="match status" value="1"/>
</dbReference>
<organism evidence="5 6">
    <name type="scientific">Macrolepiota fuliginosa MF-IS2</name>
    <dbReference type="NCBI Taxonomy" id="1400762"/>
    <lineage>
        <taxon>Eukaryota</taxon>
        <taxon>Fungi</taxon>
        <taxon>Dikarya</taxon>
        <taxon>Basidiomycota</taxon>
        <taxon>Agaricomycotina</taxon>
        <taxon>Agaricomycetes</taxon>
        <taxon>Agaricomycetidae</taxon>
        <taxon>Agaricales</taxon>
        <taxon>Agaricineae</taxon>
        <taxon>Agaricaceae</taxon>
        <taxon>Macrolepiota</taxon>
    </lineage>
</organism>
<dbReference type="PROSITE" id="PS00108">
    <property type="entry name" value="PROTEIN_KINASE_ST"/>
    <property type="match status" value="1"/>
</dbReference>
<feature type="domain" description="NACHT" evidence="4">
    <location>
        <begin position="58"/>
        <end position="220"/>
    </location>
</feature>
<name>A0A9P5WWQ8_9AGAR</name>
<dbReference type="AlphaFoldDB" id="A0A9P5WWQ8"/>
<proteinExistence type="inferred from homology"/>
<dbReference type="InterPro" id="IPR008271">
    <property type="entry name" value="Ser/Thr_kinase_AS"/>
</dbReference>
<protein>
    <submittedName>
        <fullName evidence="5">Kinase-like protein</fullName>
    </submittedName>
</protein>
<keyword evidence="6" id="KW-1185">Reference proteome</keyword>
<evidence type="ECO:0000259" key="4">
    <source>
        <dbReference type="PROSITE" id="PS50837"/>
    </source>
</evidence>
<gene>
    <name evidence="5" type="ORF">P691DRAFT_780078</name>
</gene>
<keyword evidence="2" id="KW-0677">Repeat</keyword>
<dbReference type="InterPro" id="IPR056884">
    <property type="entry name" value="NPHP3-like_N"/>
</dbReference>
<dbReference type="PANTHER" id="PTHR44329">
    <property type="entry name" value="SERINE/THREONINE-PROTEIN KINASE TNNI3K-RELATED"/>
    <property type="match status" value="1"/>
</dbReference>
<dbReference type="PROSITE" id="PS50011">
    <property type="entry name" value="PROTEIN_KINASE_DOM"/>
    <property type="match status" value="1"/>
</dbReference>
<dbReference type="EMBL" id="MU152521">
    <property type="protein sequence ID" value="KAF9440448.1"/>
    <property type="molecule type" value="Genomic_DNA"/>
</dbReference>
<evidence type="ECO:0000313" key="6">
    <source>
        <dbReference type="Proteomes" id="UP000807342"/>
    </source>
</evidence>
<sequence>MKNTSKEVSKQAFEYLREKRMVGAEVDSAARDPPPRCHLDAHKDLRDRIANSLDNPIQTTVILGPAGVGKTAIAQTVAEEFKASHRLGTSLFFSRRSNRNDPNKVVPTLVYLLALTYPSYKNLIVKRLSIDPTIFEKIIRVQFRELIAQPFQRLGKRRNPLRTSVIVLDGLDKCTGKIVQRELLELIGNYVQEVPSSPLRWMIFSRPEPHLKELLSQESFQAASKCIVFSVDEAKSQRIEMQNPNNSPAATPQHLIELLSGVLQTRQKRDALENLKDENAQLLVDFLHLVLLGPGSLGFEYQSRVLVALDRLSKASALHPQHYVLEDLVLDQHPVAVDFGGFCDVYREYYGGQYLCLRVLRVDDSGKDKFLRHYSRETILWGQAEHPNILPFYGICYLGYGSLKKICLVSPWMEASNIVTYLKTHGSVPRRPLICDVACGLEYLHDKNIVHGDLKGPNILVNNVGRACLADFGLASIQADKIFSSKITTTATFGCSCRWAAPELHNDDPRLTKKSDVWAMGCVFFEIFTGLLPFGECSNNGQIIWKIMKGNLPAVLDVSRWAGLDESMRDLIYRCWATDPGECPRCQQIVQELGADGPSSEDGDDVRDWFAHEKQHFRDAMRKSSSIQIDLTRVERVLNGSLNIPWLKYINTSLNFSQAPCKQGKRNVLENLKDGDAQLQVDFLYLVSAPQPRITGI</sequence>
<dbReference type="InterPro" id="IPR011009">
    <property type="entry name" value="Kinase-like_dom_sf"/>
</dbReference>
<dbReference type="InterPro" id="IPR051681">
    <property type="entry name" value="Ser/Thr_Kinases-Pseudokinases"/>
</dbReference>
<comment type="similarity">
    <text evidence="1">Belongs to the protein kinase superfamily. TKL Ser/Thr protein kinase family. ROCO subfamily.</text>
</comment>
<dbReference type="InterPro" id="IPR007111">
    <property type="entry name" value="NACHT_NTPase"/>
</dbReference>
<dbReference type="SUPFAM" id="SSF52540">
    <property type="entry name" value="P-loop containing nucleoside triphosphate hydrolases"/>
    <property type="match status" value="1"/>
</dbReference>
<evidence type="ECO:0000259" key="3">
    <source>
        <dbReference type="PROSITE" id="PS50011"/>
    </source>
</evidence>
<evidence type="ECO:0000256" key="1">
    <source>
        <dbReference type="ARBA" id="ARBA00008171"/>
    </source>
</evidence>
<dbReference type="Gene3D" id="1.10.510.10">
    <property type="entry name" value="Transferase(Phosphotransferase) domain 1"/>
    <property type="match status" value="1"/>
</dbReference>
<feature type="domain" description="Protein kinase" evidence="3">
    <location>
        <begin position="286"/>
        <end position="610"/>
    </location>
</feature>
<comment type="caution">
    <text evidence="5">The sequence shown here is derived from an EMBL/GenBank/DDBJ whole genome shotgun (WGS) entry which is preliminary data.</text>
</comment>
<dbReference type="InterPro" id="IPR027417">
    <property type="entry name" value="P-loop_NTPase"/>
</dbReference>
<dbReference type="PROSITE" id="PS50837">
    <property type="entry name" value="NACHT"/>
    <property type="match status" value="1"/>
</dbReference>